<evidence type="ECO:0000256" key="4">
    <source>
        <dbReference type="ARBA" id="ARBA00022801"/>
    </source>
</evidence>
<evidence type="ECO:0000256" key="5">
    <source>
        <dbReference type="ARBA" id="ARBA00023295"/>
    </source>
</evidence>
<dbReference type="EMBL" id="QSKV01000008">
    <property type="protein sequence ID" value="RHE91016.1"/>
    <property type="molecule type" value="Genomic_DNA"/>
</dbReference>
<dbReference type="Gene3D" id="3.20.20.80">
    <property type="entry name" value="Glycosidases"/>
    <property type="match status" value="1"/>
</dbReference>
<dbReference type="Pfam" id="PF07745">
    <property type="entry name" value="Glyco_hydro_53"/>
    <property type="match status" value="1"/>
</dbReference>
<comment type="caution">
    <text evidence="8">The sequence shown here is derived from an EMBL/GenBank/DDBJ whole genome shotgun (WGS) entry which is preliminary data.</text>
</comment>
<dbReference type="SUPFAM" id="SSF53474">
    <property type="entry name" value="alpha/beta-Hydrolases"/>
    <property type="match status" value="2"/>
</dbReference>
<dbReference type="InterPro" id="IPR029058">
    <property type="entry name" value="AB_hydrolase_fold"/>
</dbReference>
<dbReference type="PANTHER" id="PTHR34983:SF1">
    <property type="entry name" value="ARABINOGALACTAN ENDO-BETA-1,4-GALACTANASE A"/>
    <property type="match status" value="1"/>
</dbReference>
<dbReference type="Pfam" id="PF12146">
    <property type="entry name" value="Hydrolase_4"/>
    <property type="match status" value="1"/>
</dbReference>
<keyword evidence="5 6" id="KW-0326">Glycosidase</keyword>
<dbReference type="GO" id="GO:0015926">
    <property type="term" value="F:glucosidase activity"/>
    <property type="evidence" value="ECO:0007669"/>
    <property type="project" value="InterPro"/>
</dbReference>
<organism evidence="8 9">
    <name type="scientific">Bacteroides intestinalis</name>
    <dbReference type="NCBI Taxonomy" id="329854"/>
    <lineage>
        <taxon>Bacteria</taxon>
        <taxon>Pseudomonadati</taxon>
        <taxon>Bacteroidota</taxon>
        <taxon>Bacteroidia</taxon>
        <taxon>Bacteroidales</taxon>
        <taxon>Bacteroidaceae</taxon>
        <taxon>Bacteroides</taxon>
    </lineage>
</organism>
<reference evidence="8 9" key="1">
    <citation type="submission" date="2018-08" db="EMBL/GenBank/DDBJ databases">
        <title>A genome reference for cultivated species of the human gut microbiota.</title>
        <authorList>
            <person name="Zou Y."/>
            <person name="Xue W."/>
            <person name="Luo G."/>
        </authorList>
    </citation>
    <scope>NUCLEOTIDE SEQUENCE [LARGE SCALE GENOMIC DNA]</scope>
    <source>
        <strain evidence="8 9">AM27-17</strain>
    </source>
</reference>
<dbReference type="EC" id="3.2.1.89" evidence="3 6"/>
<dbReference type="InterPro" id="IPR011683">
    <property type="entry name" value="Glyco_hydro_53"/>
</dbReference>
<keyword evidence="4 6" id="KW-0378">Hydrolase</keyword>
<gene>
    <name evidence="8" type="ORF">DW712_12955</name>
</gene>
<dbReference type="Gene3D" id="3.40.50.1820">
    <property type="entry name" value="alpha/beta hydrolase"/>
    <property type="match status" value="2"/>
</dbReference>
<evidence type="ECO:0000256" key="3">
    <source>
        <dbReference type="ARBA" id="ARBA00012556"/>
    </source>
</evidence>
<proteinExistence type="inferred from homology"/>
<evidence type="ECO:0000313" key="9">
    <source>
        <dbReference type="Proteomes" id="UP000285650"/>
    </source>
</evidence>
<protein>
    <recommendedName>
        <fullName evidence="3 6">Arabinogalactan endo-beta-1,4-galactanase</fullName>
        <ecNumber evidence="3 6">3.2.1.89</ecNumber>
    </recommendedName>
</protein>
<feature type="domain" description="Serine aminopeptidase S33" evidence="7">
    <location>
        <begin position="682"/>
        <end position="801"/>
    </location>
</feature>
<dbReference type="Proteomes" id="UP000285650">
    <property type="component" value="Unassembled WGS sequence"/>
</dbReference>
<evidence type="ECO:0000259" key="7">
    <source>
        <dbReference type="Pfam" id="PF12146"/>
    </source>
</evidence>
<evidence type="ECO:0000256" key="1">
    <source>
        <dbReference type="ARBA" id="ARBA00001695"/>
    </source>
</evidence>
<dbReference type="InterPro" id="IPR022742">
    <property type="entry name" value="Hydrolase_4"/>
</dbReference>
<comment type="similarity">
    <text evidence="2 6">Belongs to the glycosyl hydrolase 53 family.</text>
</comment>
<comment type="catalytic activity">
    <reaction evidence="1 6">
        <text>The enzyme specifically hydrolyzes (1-&gt;4)-beta-D-galactosidic linkages in type I arabinogalactans.</text>
        <dbReference type="EC" id="3.2.1.89"/>
    </reaction>
</comment>
<dbReference type="InterPro" id="IPR000801">
    <property type="entry name" value="Esterase-like"/>
</dbReference>
<dbReference type="PANTHER" id="PTHR34983">
    <property type="entry name" value="ARABINOGALACTAN ENDO-BETA-1,4-GALACTANASE A"/>
    <property type="match status" value="1"/>
</dbReference>
<feature type="chain" id="PRO_5018813529" description="Arabinogalactan endo-beta-1,4-galactanase" evidence="6">
    <location>
        <begin position="23"/>
        <end position="903"/>
    </location>
</feature>
<evidence type="ECO:0000313" key="8">
    <source>
        <dbReference type="EMBL" id="RHE91016.1"/>
    </source>
</evidence>
<evidence type="ECO:0000256" key="6">
    <source>
        <dbReference type="RuleBase" id="RU361192"/>
    </source>
</evidence>
<dbReference type="InterPro" id="IPR017853">
    <property type="entry name" value="GH"/>
</dbReference>
<dbReference type="GO" id="GO:0031218">
    <property type="term" value="F:arabinogalactan endo-1,4-beta-galactosidase activity"/>
    <property type="evidence" value="ECO:0007669"/>
    <property type="project" value="UniProtKB-EC"/>
</dbReference>
<dbReference type="SUPFAM" id="SSF51445">
    <property type="entry name" value="(Trans)glycosidases"/>
    <property type="match status" value="1"/>
</dbReference>
<accession>A0A414L8C9</accession>
<dbReference type="AlphaFoldDB" id="A0A414L8C9"/>
<dbReference type="Pfam" id="PF00756">
    <property type="entry name" value="Esterase"/>
    <property type="match status" value="1"/>
</dbReference>
<evidence type="ECO:0000256" key="2">
    <source>
        <dbReference type="ARBA" id="ARBA00010687"/>
    </source>
</evidence>
<sequence length="903" mass="102732">MIRKLFMLWVTLALCCHLPIYSQMTSDVDAVPQSFVKPAPNKGKLETLTYDVEIGNKLVKKTAQVYLPYGYDADNSERRYNVLYLAHGGNDCPNSFFSIDRAPIPLNQMADHLIGGGHMIPMIIVSASYYPADNCKEFYSMESTITDCRNFHKELRKYLIPAVGKTYNTYLRTFDDASITATREHRAYGGFSMGALSTWYQIAFDPAVAKYYLPLSGDLWVYDENNQKYSAEKAATWLDAQIRKTPYRHSDFKILAYSGTDDISYQAEKKLIEMLDQHASLFNYSTNSNQGNLHFSVLSEGVHNYKYVNQYLMDAMPQLWGQTKGGEYWLGADVSGTTMMEARGVKFYNENGEVRENTELMKELGMNAVRLRVWVNPTGGFSSKEDVLKLALRAKEQGMAIMLSFHYSDSWSDPAKQPVPKAWEGYDYNQMKKAVAKHTTETLQLLKRNDIDVKWVQIGNETTHGMLWETGRAETNMKQYAGLTDAGYAAAKKVYPQVTCIVHLDCGADIERYHRIFGGFKKYGTRYDMIGMSVYPYWDLKAKRVKNEWETIEKVVQNIQILSVEYGKDVMIVETGYESLRPNEGYAFMRKLIDSTKKLKECHGIFYWAPELENFYPLGAFHNQRPTMILDAFTEARIGAMAQDTTFCSILDLHSWSESGDIRGRLYLPHTSTYHKEGKLPAVILSHGFGGTYRETQKFAECLSKHGVAACIFDYCGGSMNSLSSGKTTDMSIFTEKDDLEAVTRTIQSLPNIDADRIMLLGCSQGALVSSLAAANHVNNYQALILVYPALGIPETAKQMLEKTKDTPDEFDFWGMKLSQKYYLPLVDFDPFKEIGKFHKPVFVVYGEKDSITASNHIEKMKAAYKDVSFHVIKDGQHGFPDRFNHRLAETQILEFVRKVLEK</sequence>
<name>A0A414L8C9_9BACE</name>
<feature type="signal peptide" evidence="6">
    <location>
        <begin position="1"/>
        <end position="22"/>
    </location>
</feature>
<dbReference type="RefSeq" id="WP_118222346.1">
    <property type="nucleotide sequence ID" value="NZ_JADNIJ010000009.1"/>
</dbReference>
<keyword evidence="6" id="KW-0732">Signal</keyword>
<dbReference type="GO" id="GO:0045490">
    <property type="term" value="P:pectin catabolic process"/>
    <property type="evidence" value="ECO:0007669"/>
    <property type="project" value="TreeGrafter"/>
</dbReference>